<protein>
    <recommendedName>
        <fullName evidence="4">ATP synthase F0</fullName>
    </recommendedName>
</protein>
<dbReference type="Proteomes" id="UP001562354">
    <property type="component" value="Unassembled WGS sequence"/>
</dbReference>
<sequence>MSDGAAEGVGRQIQATSENVHSINPFMSRETYPKRSVHAYRVSTALSWLLLVITSFYYTFNKPTEGKHHRDTIFGQNSRRHTPFALNSIIVSIYWIVLYIGQLGYSWHLYSGNDAYVTAAANVGSHFVVNNLLLFGAVHLWVRSHFWLCLLLLVINFFNLSAAYFRHSRTPRFIHIPVVSGPLAFNYVALFAVGAAAVNAHSLIARIFANVMIWSILGYGFFFLVAYKDYTMGFELSVLMAALGVSQFLTHVIAFQWIFAFVIMGVLFILSLLVGVPGIIGQDPFKRGVVVSQDAERQPLLEEE</sequence>
<evidence type="ECO:0008006" key="4">
    <source>
        <dbReference type="Google" id="ProtNLM"/>
    </source>
</evidence>
<evidence type="ECO:0000313" key="2">
    <source>
        <dbReference type="EMBL" id="KAL1302190.1"/>
    </source>
</evidence>
<keyword evidence="3" id="KW-1185">Reference proteome</keyword>
<feature type="transmembrane region" description="Helical" evidence="1">
    <location>
        <begin position="232"/>
        <end position="249"/>
    </location>
</feature>
<comment type="caution">
    <text evidence="2">The sequence shown here is derived from an EMBL/GenBank/DDBJ whole genome shotgun (WGS) entry which is preliminary data.</text>
</comment>
<keyword evidence="1" id="KW-1133">Transmembrane helix</keyword>
<reference evidence="2 3" key="1">
    <citation type="submission" date="2024-07" db="EMBL/GenBank/DDBJ databases">
        <title>Draft sequence of the Neodothiora populina.</title>
        <authorList>
            <person name="Drown D.D."/>
            <person name="Schuette U.S."/>
            <person name="Buechlein A.B."/>
            <person name="Rusch D.R."/>
            <person name="Winton L.W."/>
            <person name="Adams G.A."/>
        </authorList>
    </citation>
    <scope>NUCLEOTIDE SEQUENCE [LARGE SCALE GENOMIC DNA]</scope>
    <source>
        <strain evidence="2 3">CPC 39397</strain>
    </source>
</reference>
<dbReference type="Pfam" id="PF08611">
    <property type="entry name" value="DUF1774"/>
    <property type="match status" value="1"/>
</dbReference>
<evidence type="ECO:0000313" key="3">
    <source>
        <dbReference type="Proteomes" id="UP001562354"/>
    </source>
</evidence>
<dbReference type="InterPro" id="IPR013920">
    <property type="entry name" value="DUF1774_fun"/>
</dbReference>
<dbReference type="RefSeq" id="XP_069198466.1">
    <property type="nucleotide sequence ID" value="XM_069341962.1"/>
</dbReference>
<feature type="transmembrane region" description="Helical" evidence="1">
    <location>
        <begin position="255"/>
        <end position="280"/>
    </location>
</feature>
<dbReference type="PANTHER" id="PTHR37992:SF1">
    <property type="entry name" value="DUF1774-DOMAIN-CONTAINING PROTEIN"/>
    <property type="match status" value="1"/>
</dbReference>
<gene>
    <name evidence="2" type="ORF">AAFC00_002620</name>
</gene>
<feature type="transmembrane region" description="Helical" evidence="1">
    <location>
        <begin position="203"/>
        <end position="225"/>
    </location>
</feature>
<feature type="transmembrane region" description="Helical" evidence="1">
    <location>
        <begin position="177"/>
        <end position="197"/>
    </location>
</feature>
<feature type="transmembrane region" description="Helical" evidence="1">
    <location>
        <begin position="145"/>
        <end position="165"/>
    </location>
</feature>
<feature type="transmembrane region" description="Helical" evidence="1">
    <location>
        <begin position="39"/>
        <end position="60"/>
    </location>
</feature>
<keyword evidence="1" id="KW-0472">Membrane</keyword>
<proteinExistence type="predicted"/>
<feature type="transmembrane region" description="Helical" evidence="1">
    <location>
        <begin position="81"/>
        <end position="101"/>
    </location>
</feature>
<dbReference type="PANTHER" id="PTHR37992">
    <property type="entry name" value="EXPRESSED PROTEIN"/>
    <property type="match status" value="1"/>
</dbReference>
<dbReference type="EMBL" id="JBFMKM010000012">
    <property type="protein sequence ID" value="KAL1302190.1"/>
    <property type="molecule type" value="Genomic_DNA"/>
</dbReference>
<name>A0ABR3P7Q1_9PEZI</name>
<evidence type="ECO:0000256" key="1">
    <source>
        <dbReference type="SAM" id="Phobius"/>
    </source>
</evidence>
<keyword evidence="1" id="KW-0812">Transmembrane</keyword>
<accession>A0ABR3P7Q1</accession>
<dbReference type="GeneID" id="95976322"/>
<organism evidence="2 3">
    <name type="scientific">Neodothiora populina</name>
    <dbReference type="NCBI Taxonomy" id="2781224"/>
    <lineage>
        <taxon>Eukaryota</taxon>
        <taxon>Fungi</taxon>
        <taxon>Dikarya</taxon>
        <taxon>Ascomycota</taxon>
        <taxon>Pezizomycotina</taxon>
        <taxon>Dothideomycetes</taxon>
        <taxon>Dothideomycetidae</taxon>
        <taxon>Dothideales</taxon>
        <taxon>Dothioraceae</taxon>
        <taxon>Neodothiora</taxon>
    </lineage>
</organism>